<dbReference type="Pfam" id="PF19130">
    <property type="entry name" value="DUF5813"/>
    <property type="match status" value="1"/>
</dbReference>
<dbReference type="AlphaFoldDB" id="A0ABD6A8F5"/>
<dbReference type="RefSeq" id="WP_276304095.1">
    <property type="nucleotide sequence ID" value="NZ_CP119992.1"/>
</dbReference>
<sequence length="186" mass="19887">MTDELPERARGAFDAHDAYAAADGEYVIETIAFDGRVTVEDLGPEESDRSAGTDDRALRYVLTVRAPTLDAAVEEAVGPNLRRGWFETYEIRLEDAPGAVRADVELEELTVEAVEGEAVATFVFEFEDAERAPDVAKALAEYAEGTYVEGIVPGYTYRPPVSELLARAQQSGGGGDGGDAGGPMPL</sequence>
<organism evidence="1 2">
    <name type="scientific">Halomarina halobia</name>
    <dbReference type="NCBI Taxonomy" id="3033386"/>
    <lineage>
        <taxon>Archaea</taxon>
        <taxon>Methanobacteriati</taxon>
        <taxon>Methanobacteriota</taxon>
        <taxon>Stenosarchaea group</taxon>
        <taxon>Halobacteria</taxon>
        <taxon>Halobacteriales</taxon>
        <taxon>Natronomonadaceae</taxon>
        <taxon>Halomarina</taxon>
    </lineage>
</organism>
<comment type="caution">
    <text evidence="1">The sequence shown here is derived from an EMBL/GenBank/DDBJ whole genome shotgun (WGS) entry which is preliminary data.</text>
</comment>
<dbReference type="InterPro" id="IPR043851">
    <property type="entry name" value="DUF5813"/>
</dbReference>
<keyword evidence="2" id="KW-1185">Reference proteome</keyword>
<protein>
    <submittedName>
        <fullName evidence="1">DUF5813 family protein</fullName>
    </submittedName>
</protein>
<evidence type="ECO:0000313" key="1">
    <source>
        <dbReference type="EMBL" id="MFC7316642.1"/>
    </source>
</evidence>
<dbReference type="Proteomes" id="UP001596547">
    <property type="component" value="Unassembled WGS sequence"/>
</dbReference>
<reference evidence="1 2" key="1">
    <citation type="journal article" date="2019" name="Int. J. Syst. Evol. Microbiol.">
        <title>The Global Catalogue of Microorganisms (GCM) 10K type strain sequencing project: providing services to taxonomists for standard genome sequencing and annotation.</title>
        <authorList>
            <consortium name="The Broad Institute Genomics Platform"/>
            <consortium name="The Broad Institute Genome Sequencing Center for Infectious Disease"/>
            <person name="Wu L."/>
            <person name="Ma J."/>
        </authorList>
    </citation>
    <scope>NUCLEOTIDE SEQUENCE [LARGE SCALE GENOMIC DNA]</scope>
    <source>
        <strain evidence="1 2">PSR21</strain>
    </source>
</reference>
<proteinExistence type="predicted"/>
<dbReference type="EMBL" id="JBHTBF010000002">
    <property type="protein sequence ID" value="MFC7316642.1"/>
    <property type="molecule type" value="Genomic_DNA"/>
</dbReference>
<evidence type="ECO:0000313" key="2">
    <source>
        <dbReference type="Proteomes" id="UP001596547"/>
    </source>
</evidence>
<dbReference type="GeneID" id="79316714"/>
<gene>
    <name evidence="1" type="ORF">ACFQPE_07500</name>
</gene>
<accession>A0ABD6A8F5</accession>
<name>A0ABD6A8F5_9EURY</name>